<dbReference type="Proteomes" id="UP000042738">
    <property type="component" value="Chromosome"/>
</dbReference>
<organism evidence="5 6">
    <name type="scientific">Serratia symbiotica</name>
    <dbReference type="NCBI Taxonomy" id="138074"/>
    <lineage>
        <taxon>Bacteria</taxon>
        <taxon>Pseudomonadati</taxon>
        <taxon>Pseudomonadota</taxon>
        <taxon>Gammaproteobacteria</taxon>
        <taxon>Enterobacterales</taxon>
        <taxon>Yersiniaceae</taxon>
        <taxon>Serratia</taxon>
    </lineage>
</organism>
<name>A0A068YWJ4_9GAMM</name>
<dbReference type="InterPro" id="IPR052399">
    <property type="entry name" value="Phage_Baseplate_Assmbl_Protein"/>
</dbReference>
<dbReference type="InterPro" id="IPR058531">
    <property type="entry name" value="Baseplate_J_M"/>
</dbReference>
<dbReference type="InterPro" id="IPR006949">
    <property type="entry name" value="Barrel_Baseplate_J-like"/>
</dbReference>
<sequence>MAYTLPLLDDTAATLLRDISNQLPDADVGKDSDFAIRANSIASAVQGLYQHQVWIVRQMFPDTADHDYLVMHARTRNLHPKPATYAGGKVQLTGNTGVAVKAGLQFRPKGSSLLCQTTEDAIISSDGKVAVAARPLETGTVGNLADNTPGTLLIAPEGIDSDVTILHMTGGTDDEKDASLLTRLLEVIRRPAAGGNKYDYHRWAVEVPGVTEAYVYPLRRGYGTVDVVIVANNSMPSEETIKSTQAHIDDVRPVTAKNTLVLAPEEVITDVSVTVKLSELSLDEARKQITAAITDYFNRLAPGEIAVLKQIGGSITNIVGVIDYDFIKPTGNIVPVVDKTKVQWIRLGTVTVDNMP</sequence>
<gene>
    <name evidence="5" type="ORF">SYMBAF_02470</name>
</gene>
<dbReference type="Pfam" id="PF26078">
    <property type="entry name" value="Baseplate_J_M"/>
    <property type="match status" value="1"/>
</dbReference>
<proteinExistence type="inferred from homology"/>
<dbReference type="Pfam" id="PF26079">
    <property type="entry name" value="Baseplate_J_C"/>
    <property type="match status" value="1"/>
</dbReference>
<dbReference type="PANTHER" id="PTHR37829">
    <property type="entry name" value="PHAGE-LIKE ELEMENT PBSX PROTEIN XKDT"/>
    <property type="match status" value="1"/>
</dbReference>
<accession>A0A068YWJ4</accession>
<feature type="domain" description="Baseplate J-like central" evidence="3">
    <location>
        <begin position="193"/>
        <end position="259"/>
    </location>
</feature>
<dbReference type="InterPro" id="IPR058530">
    <property type="entry name" value="Baseplate_J-like_C"/>
</dbReference>
<reference evidence="5 6" key="1">
    <citation type="journal article" date="2014" name="Genome Announc.">
        <title>Whole-Genome Sequence of Serratia symbiotica Strain CWBI-2.3T, a Free-Living Symbiont of the Black Bean Aphid Aphis fabae.</title>
        <authorList>
            <person name="Foray V."/>
            <person name="Grigorescu A.S."/>
            <person name="Sabri A."/>
            <person name="Haubruge E."/>
            <person name="Lognay G."/>
            <person name="Francis F."/>
            <person name="Fauconnier M.L."/>
            <person name="Hance T."/>
            <person name="Thonart P."/>
        </authorList>
    </citation>
    <scope>NUCLEOTIDE SEQUENCE [LARGE SCALE GENOMIC DNA]</scope>
    <source>
        <strain evidence="5">CWBI-2.3</strain>
    </source>
</reference>
<comment type="similarity">
    <text evidence="1">Belongs to the Mu gp47/PBSX XkdT family.</text>
</comment>
<evidence type="ECO:0000313" key="5">
    <source>
        <dbReference type="EMBL" id="QLH62034.1"/>
    </source>
</evidence>
<evidence type="ECO:0000313" key="6">
    <source>
        <dbReference type="Proteomes" id="UP000042738"/>
    </source>
</evidence>
<evidence type="ECO:0000259" key="2">
    <source>
        <dbReference type="Pfam" id="PF04865"/>
    </source>
</evidence>
<evidence type="ECO:0000259" key="3">
    <source>
        <dbReference type="Pfam" id="PF26078"/>
    </source>
</evidence>
<dbReference type="AlphaFoldDB" id="A0A068YWJ4"/>
<dbReference type="STRING" id="138074.SYMBAF_100378"/>
<feature type="domain" description="Baseplate protein J-like barrel" evidence="2">
    <location>
        <begin position="90"/>
        <end position="171"/>
    </location>
</feature>
<evidence type="ECO:0000256" key="1">
    <source>
        <dbReference type="ARBA" id="ARBA00038087"/>
    </source>
</evidence>
<dbReference type="GeneID" id="93735389"/>
<protein>
    <submittedName>
        <fullName evidence="5">Baseplate J/gp47 family protein</fullName>
    </submittedName>
</protein>
<dbReference type="PANTHER" id="PTHR37829:SF3">
    <property type="entry name" value="PROTEIN JAYE-RELATED"/>
    <property type="match status" value="1"/>
</dbReference>
<feature type="domain" description="Baseplate J-like C-terminal" evidence="4">
    <location>
        <begin position="270"/>
        <end position="352"/>
    </location>
</feature>
<dbReference type="Pfam" id="PF04865">
    <property type="entry name" value="Baseplate_J"/>
    <property type="match status" value="1"/>
</dbReference>
<dbReference type="RefSeq" id="WP_040263408.1">
    <property type="nucleotide sequence ID" value="NZ_CP050855.1"/>
</dbReference>
<evidence type="ECO:0000259" key="4">
    <source>
        <dbReference type="Pfam" id="PF26079"/>
    </source>
</evidence>
<dbReference type="EMBL" id="CP050855">
    <property type="protein sequence ID" value="QLH62034.1"/>
    <property type="molecule type" value="Genomic_DNA"/>
</dbReference>